<name>A0A6A5YBA9_9PEZI</name>
<feature type="region of interest" description="Disordered" evidence="1">
    <location>
        <begin position="325"/>
        <end position="350"/>
    </location>
</feature>
<accession>A0A6A5YBA9</accession>
<feature type="compositionally biased region" description="Low complexity" evidence="1">
    <location>
        <begin position="325"/>
        <end position="336"/>
    </location>
</feature>
<feature type="region of interest" description="Disordered" evidence="1">
    <location>
        <begin position="393"/>
        <end position="540"/>
    </location>
</feature>
<evidence type="ECO:0000313" key="2">
    <source>
        <dbReference type="EMBL" id="KAF2088783.1"/>
    </source>
</evidence>
<feature type="compositionally biased region" description="Basic residues" evidence="1">
    <location>
        <begin position="429"/>
        <end position="444"/>
    </location>
</feature>
<gene>
    <name evidence="2" type="ORF">K490DRAFT_63996</name>
</gene>
<proteinExistence type="predicted"/>
<feature type="compositionally biased region" description="Low complexity" evidence="1">
    <location>
        <begin position="491"/>
        <end position="503"/>
    </location>
</feature>
<organism evidence="2 3">
    <name type="scientific">Saccharata proteae CBS 121410</name>
    <dbReference type="NCBI Taxonomy" id="1314787"/>
    <lineage>
        <taxon>Eukaryota</taxon>
        <taxon>Fungi</taxon>
        <taxon>Dikarya</taxon>
        <taxon>Ascomycota</taxon>
        <taxon>Pezizomycotina</taxon>
        <taxon>Dothideomycetes</taxon>
        <taxon>Dothideomycetes incertae sedis</taxon>
        <taxon>Botryosphaeriales</taxon>
        <taxon>Saccharataceae</taxon>
        <taxon>Saccharata</taxon>
    </lineage>
</organism>
<feature type="compositionally biased region" description="Basic residues" evidence="1">
    <location>
        <begin position="521"/>
        <end position="531"/>
    </location>
</feature>
<feature type="region of interest" description="Disordered" evidence="1">
    <location>
        <begin position="1"/>
        <end position="36"/>
    </location>
</feature>
<dbReference type="Proteomes" id="UP000799776">
    <property type="component" value="Unassembled WGS sequence"/>
</dbReference>
<protein>
    <submittedName>
        <fullName evidence="2">Uncharacterized protein</fullName>
    </submittedName>
</protein>
<keyword evidence="3" id="KW-1185">Reference proteome</keyword>
<evidence type="ECO:0000256" key="1">
    <source>
        <dbReference type="SAM" id="MobiDB-lite"/>
    </source>
</evidence>
<dbReference type="AlphaFoldDB" id="A0A6A5YBA9"/>
<evidence type="ECO:0000313" key="3">
    <source>
        <dbReference type="Proteomes" id="UP000799776"/>
    </source>
</evidence>
<reference evidence="2" key="1">
    <citation type="journal article" date="2020" name="Stud. Mycol.">
        <title>101 Dothideomycetes genomes: a test case for predicting lifestyles and emergence of pathogens.</title>
        <authorList>
            <person name="Haridas S."/>
            <person name="Albert R."/>
            <person name="Binder M."/>
            <person name="Bloem J."/>
            <person name="Labutti K."/>
            <person name="Salamov A."/>
            <person name="Andreopoulos B."/>
            <person name="Baker S."/>
            <person name="Barry K."/>
            <person name="Bills G."/>
            <person name="Bluhm B."/>
            <person name="Cannon C."/>
            <person name="Castanera R."/>
            <person name="Culley D."/>
            <person name="Daum C."/>
            <person name="Ezra D."/>
            <person name="Gonzalez J."/>
            <person name="Henrissat B."/>
            <person name="Kuo A."/>
            <person name="Liang C."/>
            <person name="Lipzen A."/>
            <person name="Lutzoni F."/>
            <person name="Magnuson J."/>
            <person name="Mondo S."/>
            <person name="Nolan M."/>
            <person name="Ohm R."/>
            <person name="Pangilinan J."/>
            <person name="Park H.-J."/>
            <person name="Ramirez L."/>
            <person name="Alfaro M."/>
            <person name="Sun H."/>
            <person name="Tritt A."/>
            <person name="Yoshinaga Y."/>
            <person name="Zwiers L.-H."/>
            <person name="Turgeon B."/>
            <person name="Goodwin S."/>
            <person name="Spatafora J."/>
            <person name="Crous P."/>
            <person name="Grigoriev I."/>
        </authorList>
    </citation>
    <scope>NUCLEOTIDE SEQUENCE</scope>
    <source>
        <strain evidence="2">CBS 121410</strain>
    </source>
</reference>
<sequence>MAENRVKVENAGSEEAVPRLIDNNSEATTERALSPSTVLRRGDNIAQNNLEQHNENQAVAQEYQATIHRLHATHTNATHAASEVSTARQTHEDPTAAAMNNQRAAGQMTAAMQMDEAFNVAAMDAVRVAGELRTTIQRHMAGDVAEHRMMAAHFNVLGARITQTARRHALEQLRQRIQTGVAIENLKAQDTGVTQYLMHLEAVGAFAAPGHVPQASIFDVQHRKAQEAEQMNYWTNLIMIALADDDRGQEMGMMNPIRAALLKMRNREALGPGDIGVGHHLTVPQISYLLDECLSWIDDTFHRIHIIEDDEEKLEVGQPFQPVAQQPTARPLAQQPALPPAQQPAHAPAPQQATLFIRTPNRHGGIWEIPAGDYDISDLESERFLSSIALGFEANAPDSPNQARQPAQPHQPDPPKRRAESSPAASPAPRKHRKGHFAHSKRAERKAEKQQQLASAAGPAGFQAGPVGFAAPPGTVQASAGAFAPPSMAVPGGLQAPRGPAAAGLGGNQAPRGAPAEPRGRGRAAHGRRPGGYRDRDHPV</sequence>
<dbReference type="EMBL" id="ML978715">
    <property type="protein sequence ID" value="KAF2088783.1"/>
    <property type="molecule type" value="Genomic_DNA"/>
</dbReference>